<organism evidence="4 5">
    <name type="scientific">Streptococcus bovimastitidis</name>
    <dbReference type="NCBI Taxonomy" id="1856638"/>
    <lineage>
        <taxon>Bacteria</taxon>
        <taxon>Bacillati</taxon>
        <taxon>Bacillota</taxon>
        <taxon>Bacilli</taxon>
        <taxon>Lactobacillales</taxon>
        <taxon>Streptococcaceae</taxon>
        <taxon>Streptococcus</taxon>
    </lineage>
</organism>
<dbReference type="InterPro" id="IPR016181">
    <property type="entry name" value="Acyl_CoA_acyltransferase"/>
</dbReference>
<dbReference type="PANTHER" id="PTHR10908">
    <property type="entry name" value="SEROTONIN N-ACETYLTRANSFERASE"/>
    <property type="match status" value="1"/>
</dbReference>
<sequence>MLIRHVVEKDWPFVHAIEVANFSPEEAASAEVILARTQVNPDTFLVAVLEDQIAGYVEGPVVAEAKLEDHLFHGSQKNPESGGYIAITSLSISPKFQKQGIGTALLAAMKDLAVAQNRQGIILTCHDYLISYYELNGFKNLGLSDSNHGGSIWYDMLWQPKDRH</sequence>
<dbReference type="PANTHER" id="PTHR10908:SF0">
    <property type="entry name" value="SEROTONIN N-ACETYLTRANSFERASE"/>
    <property type="match status" value="1"/>
</dbReference>
<comment type="caution">
    <text evidence="4">The sequence shown here is derived from an EMBL/GenBank/DDBJ whole genome shotgun (WGS) entry which is preliminary data.</text>
</comment>
<evidence type="ECO:0000313" key="5">
    <source>
        <dbReference type="Proteomes" id="UP000182015"/>
    </source>
</evidence>
<protein>
    <submittedName>
        <fullName evidence="4">GNAT family acetyltransferase</fullName>
    </submittedName>
</protein>
<dbReference type="InterPro" id="IPR051635">
    <property type="entry name" value="SNAT-like"/>
</dbReference>
<proteinExistence type="predicted"/>
<evidence type="ECO:0000256" key="2">
    <source>
        <dbReference type="ARBA" id="ARBA00023315"/>
    </source>
</evidence>
<name>A0A1L8MQH3_9STRE</name>
<accession>A0A1L8MQH3</accession>
<dbReference type="STRING" id="1856638.A9Q68_05110"/>
<feature type="domain" description="N-acetyltransferase" evidence="3">
    <location>
        <begin position="1"/>
        <end position="159"/>
    </location>
</feature>
<evidence type="ECO:0000313" key="4">
    <source>
        <dbReference type="EMBL" id="OJF72925.1"/>
    </source>
</evidence>
<keyword evidence="5" id="KW-1185">Reference proteome</keyword>
<evidence type="ECO:0000259" key="3">
    <source>
        <dbReference type="PROSITE" id="PS51186"/>
    </source>
</evidence>
<dbReference type="SUPFAM" id="SSF55729">
    <property type="entry name" value="Acyl-CoA N-acyltransferases (Nat)"/>
    <property type="match status" value="1"/>
</dbReference>
<dbReference type="CDD" id="cd04301">
    <property type="entry name" value="NAT_SF"/>
    <property type="match status" value="1"/>
</dbReference>
<dbReference type="PROSITE" id="PS51186">
    <property type="entry name" value="GNAT"/>
    <property type="match status" value="1"/>
</dbReference>
<keyword evidence="2" id="KW-0012">Acyltransferase</keyword>
<dbReference type="InterPro" id="IPR000182">
    <property type="entry name" value="GNAT_dom"/>
</dbReference>
<keyword evidence="1 4" id="KW-0808">Transferase</keyword>
<dbReference type="GO" id="GO:0008080">
    <property type="term" value="F:N-acetyltransferase activity"/>
    <property type="evidence" value="ECO:0007669"/>
    <property type="project" value="UniProtKB-ARBA"/>
</dbReference>
<gene>
    <name evidence="4" type="ORF">A9Q68_05110</name>
</gene>
<dbReference type="RefSeq" id="WP_071793621.1">
    <property type="nucleotide sequence ID" value="NZ_LZDD01000001.1"/>
</dbReference>
<dbReference type="Pfam" id="PF00583">
    <property type="entry name" value="Acetyltransf_1"/>
    <property type="match status" value="1"/>
</dbReference>
<evidence type="ECO:0000256" key="1">
    <source>
        <dbReference type="ARBA" id="ARBA00022679"/>
    </source>
</evidence>
<dbReference type="AlphaFoldDB" id="A0A1L8MQH3"/>
<reference evidence="5" key="1">
    <citation type="submission" date="2016-06" db="EMBL/GenBank/DDBJ databases">
        <authorList>
            <person name="de Vries S.P.W."/>
            <person name="Hadjirin N.F."/>
            <person name="Lay E.M."/>
            <person name="Zadoks R.N."/>
            <person name="Peacock S.J."/>
            <person name="Parkhill J."/>
            <person name="Grant A.J."/>
            <person name="Mcdougall S."/>
            <person name="Holmes M.A."/>
        </authorList>
    </citation>
    <scope>NUCLEOTIDE SEQUENCE [LARGE SCALE GENOMIC DNA]</scope>
    <source>
        <strain evidence="5">NZ1587</strain>
    </source>
</reference>
<dbReference type="EMBL" id="LZDD01000001">
    <property type="protein sequence ID" value="OJF72925.1"/>
    <property type="molecule type" value="Genomic_DNA"/>
</dbReference>
<dbReference type="Proteomes" id="UP000182015">
    <property type="component" value="Unassembled WGS sequence"/>
</dbReference>
<dbReference type="Gene3D" id="3.40.630.30">
    <property type="match status" value="1"/>
</dbReference>